<evidence type="ECO:0000256" key="1">
    <source>
        <dbReference type="ARBA" id="ARBA00004177"/>
    </source>
</evidence>
<evidence type="ECO:0000256" key="7">
    <source>
        <dbReference type="SAM" id="MobiDB-lite"/>
    </source>
</evidence>
<comment type="similarity">
    <text evidence="2">Belongs to the VPS37 family.</text>
</comment>
<keyword evidence="5 6" id="KW-0653">Protein transport</keyword>
<dbReference type="InterPro" id="IPR029012">
    <property type="entry name" value="Helix_hairpin_bin_sf"/>
</dbReference>
<organism evidence="9 10">
    <name type="scientific">Candida boidinii</name>
    <name type="common">Yeast</name>
    <dbReference type="NCBI Taxonomy" id="5477"/>
    <lineage>
        <taxon>Eukaryota</taxon>
        <taxon>Fungi</taxon>
        <taxon>Dikarya</taxon>
        <taxon>Ascomycota</taxon>
        <taxon>Saccharomycotina</taxon>
        <taxon>Pichiomycetes</taxon>
        <taxon>Pichiales</taxon>
        <taxon>Pichiaceae</taxon>
        <taxon>Ogataea</taxon>
        <taxon>Ogataea/Candida clade</taxon>
    </lineage>
</organism>
<feature type="region of interest" description="Disordered" evidence="7">
    <location>
        <begin position="1"/>
        <end position="26"/>
    </location>
</feature>
<evidence type="ECO:0000256" key="6">
    <source>
        <dbReference type="PROSITE-ProRule" id="PRU00646"/>
    </source>
</evidence>
<evidence type="ECO:0000313" key="9">
    <source>
        <dbReference type="EMBL" id="GME66881.1"/>
    </source>
</evidence>
<protein>
    <submittedName>
        <fullName evidence="9">Unnamed protein product</fullName>
    </submittedName>
</protein>
<dbReference type="Pfam" id="PF07200">
    <property type="entry name" value="Mod_r"/>
    <property type="match status" value="1"/>
</dbReference>
<proteinExistence type="inferred from homology"/>
<dbReference type="GO" id="GO:0043162">
    <property type="term" value="P:ubiquitin-dependent protein catabolic process via the multivesicular body sorting pathway"/>
    <property type="evidence" value="ECO:0007669"/>
    <property type="project" value="UniProtKB-ARBA"/>
</dbReference>
<sequence>MNKVGNDVPSLPPKPMSPTPSYMSPDQTGYLMMNNRSMNMNTDLPSGSTYQTETAPELTYAPFPILRKGEIDSDLNGIMVELPSYMQELTLTHLEHFIANNNLIKSYLLTDPKFAHIAETLTRKLEEQIQFAKELKKDYETNVLSEIQPLNTSLSKNKILLDEWNKLQVTMYDTARLFQKEGILSILQHLTSESDANCTRIAEEFVNHQYSDDPQRHILDTDSSSDEPRIKEFLKSYRKERKQYYMRHEILDRFKEDRIGGIL</sequence>
<feature type="domain" description="VPS37 C-terminal" evidence="8">
    <location>
        <begin position="161"/>
        <end position="263"/>
    </location>
</feature>
<dbReference type="GO" id="GO:0072666">
    <property type="term" value="P:establishment of protein localization to vacuole"/>
    <property type="evidence" value="ECO:0007669"/>
    <property type="project" value="UniProtKB-ARBA"/>
</dbReference>
<evidence type="ECO:0000259" key="8">
    <source>
        <dbReference type="PROSITE" id="PS51314"/>
    </source>
</evidence>
<dbReference type="Gene3D" id="1.10.287.660">
    <property type="entry name" value="Helix hairpin bin"/>
    <property type="match status" value="1"/>
</dbReference>
<dbReference type="InterPro" id="IPR037202">
    <property type="entry name" value="ESCRT_assembly_dom"/>
</dbReference>
<keyword evidence="10" id="KW-1185">Reference proteome</keyword>
<dbReference type="EMBL" id="BSXN01000058">
    <property type="protein sequence ID" value="GME66881.1"/>
    <property type="molecule type" value="Genomic_DNA"/>
</dbReference>
<name>A0A9W6STD3_CANBO</name>
<evidence type="ECO:0000256" key="4">
    <source>
        <dbReference type="ARBA" id="ARBA00022753"/>
    </source>
</evidence>
<evidence type="ECO:0000313" key="10">
    <source>
        <dbReference type="Proteomes" id="UP001165120"/>
    </source>
</evidence>
<dbReference type="InterPro" id="IPR009851">
    <property type="entry name" value="Mod_r"/>
</dbReference>
<dbReference type="AlphaFoldDB" id="A0A9W6STD3"/>
<dbReference type="Proteomes" id="UP001165120">
    <property type="component" value="Unassembled WGS sequence"/>
</dbReference>
<accession>A0A9W6STD3</accession>
<evidence type="ECO:0000256" key="2">
    <source>
        <dbReference type="ARBA" id="ARBA00007617"/>
    </source>
</evidence>
<keyword evidence="4" id="KW-0967">Endosome</keyword>
<dbReference type="PROSITE" id="PS51314">
    <property type="entry name" value="VPS37_C"/>
    <property type="match status" value="1"/>
</dbReference>
<evidence type="ECO:0000256" key="3">
    <source>
        <dbReference type="ARBA" id="ARBA00022448"/>
    </source>
</evidence>
<dbReference type="GO" id="GO:0000813">
    <property type="term" value="C:ESCRT I complex"/>
    <property type="evidence" value="ECO:0007669"/>
    <property type="project" value="UniProtKB-ARBA"/>
</dbReference>
<keyword evidence="3 6" id="KW-0813">Transport</keyword>
<evidence type="ECO:0000256" key="5">
    <source>
        <dbReference type="ARBA" id="ARBA00022927"/>
    </source>
</evidence>
<reference evidence="9" key="1">
    <citation type="submission" date="2023-04" db="EMBL/GenBank/DDBJ databases">
        <title>Candida boidinii NBRC 10035.</title>
        <authorList>
            <person name="Ichikawa N."/>
            <person name="Sato H."/>
            <person name="Tonouchi N."/>
        </authorList>
    </citation>
    <scope>NUCLEOTIDE SEQUENCE</scope>
    <source>
        <strain evidence="9">NBRC 10035</strain>
    </source>
</reference>
<gene>
    <name evidence="9" type="ORF">Cboi02_000032100</name>
</gene>
<comment type="subcellular location">
    <subcellularLocation>
        <location evidence="1">Endosome</location>
    </subcellularLocation>
</comment>
<dbReference type="SUPFAM" id="SSF140111">
    <property type="entry name" value="Endosomal sorting complex assembly domain"/>
    <property type="match status" value="1"/>
</dbReference>
<comment type="caution">
    <text evidence="9">The sequence shown here is derived from an EMBL/GenBank/DDBJ whole genome shotgun (WGS) entry which is preliminary data.</text>
</comment>
<dbReference type="GO" id="GO:0006886">
    <property type="term" value="P:intracellular protein transport"/>
    <property type="evidence" value="ECO:0007669"/>
    <property type="project" value="UniProtKB-ARBA"/>
</dbReference>